<evidence type="ECO:0000259" key="1">
    <source>
        <dbReference type="Pfam" id="PF21849"/>
    </source>
</evidence>
<dbReference type="EMBL" id="JJQK01000002">
    <property type="protein sequence ID" value="KKH56866.1"/>
    <property type="molecule type" value="Genomic_DNA"/>
</dbReference>
<dbReference type="RefSeq" id="WP_048048836.1">
    <property type="nucleotide sequence ID" value="NZ_CP042908.1"/>
</dbReference>
<sequence>MTEKIQQKIFSQLVKIGIIDENGAMKHEYMRFASEGMMDLHVDRLPNNMLSVAHNGKLNGDVMADPDMQVLIHPDHKEAEAMTFQNDYLGIFQEVYPEPGKYRPKLKEELNDFLADWLRTIIEVQKYKLAPEDEM</sequence>
<dbReference type="Pfam" id="PF21849">
    <property type="entry name" value="DUF6908"/>
    <property type="match status" value="1"/>
</dbReference>
<evidence type="ECO:0000313" key="7">
    <source>
        <dbReference type="Proteomes" id="UP000467371"/>
    </source>
</evidence>
<dbReference type="InterPro" id="IPR054203">
    <property type="entry name" value="DUF6908"/>
</dbReference>
<organism evidence="3 5">
    <name type="scientific">Methanosarcina mazei</name>
    <name type="common">Methanosarcina frisia</name>
    <dbReference type="NCBI Taxonomy" id="2209"/>
    <lineage>
        <taxon>Archaea</taxon>
        <taxon>Methanobacteriati</taxon>
        <taxon>Methanobacteriota</taxon>
        <taxon>Stenosarchaea group</taxon>
        <taxon>Methanomicrobia</taxon>
        <taxon>Methanosarcinales</taxon>
        <taxon>Methanosarcinaceae</taxon>
        <taxon>Methanosarcina</taxon>
    </lineage>
</organism>
<dbReference type="Proteomes" id="UP000034672">
    <property type="component" value="Unassembled WGS sequence"/>
</dbReference>
<dbReference type="EMBL" id="CP042908">
    <property type="protein sequence ID" value="QIB91272.1"/>
    <property type="molecule type" value="Genomic_DNA"/>
</dbReference>
<reference evidence="4 7" key="2">
    <citation type="journal article" date="2020" name="Environ. Microbiol. Rep.">
        <title>Redox cycling of Fe(II) and Fe(III) in magnetite accelerates aceticlastic methanogenesis by Methanosarcina mazei.</title>
        <authorList>
            <person name="Wang H."/>
            <person name="Byrne J.M."/>
            <person name="Liu P."/>
            <person name="Liu J."/>
            <person name="Dong X."/>
            <person name="Lu Y."/>
        </authorList>
    </citation>
    <scope>NUCLEOTIDE SEQUENCE [LARGE SCALE GENOMIC DNA]</scope>
    <source>
        <strain evidence="4">Zm-15</strain>
        <strain evidence="7">zm-15</strain>
    </source>
</reference>
<dbReference type="Proteomes" id="UP000467371">
    <property type="component" value="Chromosome"/>
</dbReference>
<feature type="domain" description="DUF6908" evidence="1">
    <location>
        <begin position="18"/>
        <end position="125"/>
    </location>
</feature>
<dbReference type="PATRIC" id="fig|2209.52.peg.290"/>
<evidence type="ECO:0000313" key="3">
    <source>
        <dbReference type="EMBL" id="KKH56866.1"/>
    </source>
</evidence>
<reference evidence="5 6" key="1">
    <citation type="journal article" date="2015" name="ISME J.">
        <title>Genomic and phenotypic differentiation among Methanosarcina mazei populations from Columbia River sediment.</title>
        <authorList>
            <person name="Youngblut N.D."/>
            <person name="Wirth J.S."/>
            <person name="Henriksen J.R."/>
            <person name="Smith M."/>
            <person name="Simon H."/>
            <person name="Metcalf W.W."/>
            <person name="Whitaker R.J."/>
        </authorList>
    </citation>
    <scope>NUCLEOTIDE SEQUENCE [LARGE SCALE GENOMIC DNA]</scope>
    <source>
        <strain evidence="2 6">1.H.A.1A.4</strain>
        <strain evidence="3 5">1.H.A.2.1</strain>
    </source>
</reference>
<dbReference type="EMBL" id="JJQI01000069">
    <property type="protein sequence ID" value="KKH38976.1"/>
    <property type="molecule type" value="Genomic_DNA"/>
</dbReference>
<gene>
    <name evidence="2" type="ORF">DU71_01330</name>
    <name evidence="3" type="ORF">DU72_01670</name>
    <name evidence="4" type="ORF">FQU78_09675</name>
</gene>
<accession>A0A0F8RQ81</accession>
<dbReference type="AlphaFoldDB" id="A0A0F8RQ81"/>
<name>A0A0F8RQ81_METMZ</name>
<evidence type="ECO:0000313" key="4">
    <source>
        <dbReference type="EMBL" id="QIB91272.1"/>
    </source>
</evidence>
<evidence type="ECO:0000313" key="5">
    <source>
        <dbReference type="Proteomes" id="UP000034259"/>
    </source>
</evidence>
<proteinExistence type="predicted"/>
<protein>
    <submittedName>
        <fullName evidence="4">DUF1249 domain-containing protein</fullName>
    </submittedName>
</protein>
<evidence type="ECO:0000313" key="6">
    <source>
        <dbReference type="Proteomes" id="UP000034672"/>
    </source>
</evidence>
<dbReference type="Proteomes" id="UP000034259">
    <property type="component" value="Unassembled WGS sequence"/>
</dbReference>
<evidence type="ECO:0000313" key="2">
    <source>
        <dbReference type="EMBL" id="KKH38976.1"/>
    </source>
</evidence>
<dbReference type="GeneID" id="44087408"/>